<feature type="region of interest" description="Disordered" evidence="1">
    <location>
        <begin position="1"/>
        <end position="38"/>
    </location>
</feature>
<protein>
    <submittedName>
        <fullName evidence="2">Osmotically inducible protein C</fullName>
    </submittedName>
</protein>
<comment type="caution">
    <text evidence="2">The sequence shown here is derived from an EMBL/GenBank/DDBJ whole genome shotgun (WGS) entry which is preliminary data.</text>
</comment>
<dbReference type="InterPro" id="IPR036102">
    <property type="entry name" value="OsmC/Ohrsf"/>
</dbReference>
<proteinExistence type="predicted"/>
<evidence type="ECO:0000313" key="2">
    <source>
        <dbReference type="EMBL" id="EYR64174.1"/>
    </source>
</evidence>
<dbReference type="AlphaFoldDB" id="A0A021VSK1"/>
<dbReference type="SUPFAM" id="SSF82784">
    <property type="entry name" value="OsmC-like"/>
    <property type="match status" value="1"/>
</dbReference>
<dbReference type="PANTHER" id="PTHR35368">
    <property type="entry name" value="HYDROPEROXIDE REDUCTASE"/>
    <property type="match status" value="1"/>
</dbReference>
<organism evidence="2 3">
    <name type="scientific">Actinotalea ferrariae CF5-4</name>
    <dbReference type="NCBI Taxonomy" id="948458"/>
    <lineage>
        <taxon>Bacteria</taxon>
        <taxon>Bacillati</taxon>
        <taxon>Actinomycetota</taxon>
        <taxon>Actinomycetes</taxon>
        <taxon>Micrococcales</taxon>
        <taxon>Cellulomonadaceae</taxon>
        <taxon>Actinotalea</taxon>
    </lineage>
</organism>
<dbReference type="EMBL" id="AXCW01000043">
    <property type="protein sequence ID" value="EYR64174.1"/>
    <property type="molecule type" value="Genomic_DNA"/>
</dbReference>
<evidence type="ECO:0000256" key="1">
    <source>
        <dbReference type="SAM" id="MobiDB-lite"/>
    </source>
</evidence>
<evidence type="ECO:0000313" key="3">
    <source>
        <dbReference type="Proteomes" id="UP000019753"/>
    </source>
</evidence>
<feature type="compositionally biased region" description="Pro residues" evidence="1">
    <location>
        <begin position="17"/>
        <end position="33"/>
    </location>
</feature>
<sequence>MTAAPPRPTTTTEEKPVPVPLPGATVAPPPPTAPHDQPALKHLRAEGVWEGRQRTRLRVRQFDGLATGEPVPVGGDDSAPTPMELVLAALDGCLVVVVETVAAELGLRLTALEVASEAAIDVRGFRGVPGVRPHFAHVATVVRVRTPDEGERWARCAAEVERRCPALNLVRDAGVPASVDWQVSS</sequence>
<keyword evidence="3" id="KW-1185">Reference proteome</keyword>
<name>A0A021VSK1_9CELL</name>
<dbReference type="InterPro" id="IPR003718">
    <property type="entry name" value="OsmC/Ohr_fam"/>
</dbReference>
<dbReference type="InterPro" id="IPR052924">
    <property type="entry name" value="OsmC/Ohr_hydroprdx_reductase"/>
</dbReference>
<dbReference type="Proteomes" id="UP000019753">
    <property type="component" value="Unassembled WGS sequence"/>
</dbReference>
<reference evidence="2 3" key="1">
    <citation type="submission" date="2014-01" db="EMBL/GenBank/DDBJ databases">
        <title>Actinotalea ferrariae CF5-4.</title>
        <authorList>
            <person name="Chen F."/>
            <person name="Li Y."/>
            <person name="Wang G."/>
        </authorList>
    </citation>
    <scope>NUCLEOTIDE SEQUENCE [LARGE SCALE GENOMIC DNA]</scope>
    <source>
        <strain evidence="2 3">CF5-4</strain>
    </source>
</reference>
<dbReference type="Gene3D" id="3.30.300.20">
    <property type="match status" value="1"/>
</dbReference>
<gene>
    <name evidence="2" type="ORF">N866_14590</name>
</gene>
<dbReference type="Pfam" id="PF02566">
    <property type="entry name" value="OsmC"/>
    <property type="match status" value="1"/>
</dbReference>
<accession>A0A021VSK1</accession>
<dbReference type="PANTHER" id="PTHR35368:SF1">
    <property type="entry name" value="HYDROPEROXIDE REDUCTASE"/>
    <property type="match status" value="1"/>
</dbReference>
<dbReference type="InterPro" id="IPR015946">
    <property type="entry name" value="KH_dom-like_a/b"/>
</dbReference>